<accession>A0ABV1KKZ9</accession>
<feature type="transmembrane region" description="Helical" evidence="1">
    <location>
        <begin position="118"/>
        <end position="140"/>
    </location>
</feature>
<keyword evidence="1" id="KW-0812">Transmembrane</keyword>
<feature type="transmembrane region" description="Helical" evidence="1">
    <location>
        <begin position="222"/>
        <end position="240"/>
    </location>
</feature>
<protein>
    <submittedName>
        <fullName evidence="2">Uncharacterized protein</fullName>
    </submittedName>
</protein>
<dbReference type="Proteomes" id="UP001494902">
    <property type="component" value="Unassembled WGS sequence"/>
</dbReference>
<feature type="transmembrane region" description="Helical" evidence="1">
    <location>
        <begin position="252"/>
        <end position="271"/>
    </location>
</feature>
<evidence type="ECO:0000313" key="3">
    <source>
        <dbReference type="Proteomes" id="UP001494902"/>
    </source>
</evidence>
<proteinExistence type="predicted"/>
<dbReference type="EMBL" id="JBEDNQ010000015">
    <property type="protein sequence ID" value="MEQ3554593.1"/>
    <property type="molecule type" value="Genomic_DNA"/>
</dbReference>
<feature type="transmembrane region" description="Helical" evidence="1">
    <location>
        <begin position="152"/>
        <end position="171"/>
    </location>
</feature>
<organism evidence="2 3">
    <name type="scientific">Pseudonocardia nematodicida</name>
    <dbReference type="NCBI Taxonomy" id="1206997"/>
    <lineage>
        <taxon>Bacteria</taxon>
        <taxon>Bacillati</taxon>
        <taxon>Actinomycetota</taxon>
        <taxon>Actinomycetes</taxon>
        <taxon>Pseudonocardiales</taxon>
        <taxon>Pseudonocardiaceae</taxon>
        <taxon>Pseudonocardia</taxon>
    </lineage>
</organism>
<gene>
    <name evidence="2" type="ORF">WIS52_29340</name>
</gene>
<keyword evidence="1" id="KW-1133">Transmembrane helix</keyword>
<sequence>MSLREAFAWHRPLMAVGLGCAVLVPIAALGVLLDPRVLLGAPIWLKPLKFAASIAIFCITWAWLYDQLRAQRGRLRGAHLAGTVAAVTLAVEIVVIAVQAGRGTTSHFNVSTGLDATLWATMGVSIVVAWLGSLWLTAGLFGVRDLDPARRVAIRTGAVIALVGMALGFLMTGPTPAQLADFHGIVGAHAVGVPDGGPGLALLGWSTTGGDLRVPHFVGMHALQLLPLLLIGLELAASRGGALRDPLLRRDLVATAAAAYTGLLALLTWQALRGQPLTAPDAWTAAAAGLLVIAAGSTAVAVWRARAARDDREPEVTGAG</sequence>
<feature type="transmembrane region" description="Helical" evidence="1">
    <location>
        <begin position="77"/>
        <end position="98"/>
    </location>
</feature>
<evidence type="ECO:0000256" key="1">
    <source>
        <dbReference type="SAM" id="Phobius"/>
    </source>
</evidence>
<comment type="caution">
    <text evidence="2">The sequence shown here is derived from an EMBL/GenBank/DDBJ whole genome shotgun (WGS) entry which is preliminary data.</text>
</comment>
<reference evidence="2 3" key="1">
    <citation type="submission" date="2024-03" db="EMBL/GenBank/DDBJ databases">
        <title>Draft genome sequence of Pseudonocardia nematodicida JCM 31783.</title>
        <authorList>
            <person name="Butdee W."/>
            <person name="Duangmal K."/>
        </authorList>
    </citation>
    <scope>NUCLEOTIDE SEQUENCE [LARGE SCALE GENOMIC DNA]</scope>
    <source>
        <strain evidence="2 3">JCM 31783</strain>
    </source>
</reference>
<dbReference type="RefSeq" id="WP_349301663.1">
    <property type="nucleotide sequence ID" value="NZ_JBEDNQ010000015.1"/>
</dbReference>
<feature type="transmembrane region" description="Helical" evidence="1">
    <location>
        <begin position="283"/>
        <end position="303"/>
    </location>
</feature>
<keyword evidence="1" id="KW-0472">Membrane</keyword>
<feature type="transmembrane region" description="Helical" evidence="1">
    <location>
        <begin position="12"/>
        <end position="33"/>
    </location>
</feature>
<name>A0ABV1KKZ9_9PSEU</name>
<feature type="transmembrane region" description="Helical" evidence="1">
    <location>
        <begin position="48"/>
        <end position="65"/>
    </location>
</feature>
<keyword evidence="3" id="KW-1185">Reference proteome</keyword>
<evidence type="ECO:0000313" key="2">
    <source>
        <dbReference type="EMBL" id="MEQ3554593.1"/>
    </source>
</evidence>